<evidence type="ECO:0000313" key="3">
    <source>
        <dbReference type="Proteomes" id="UP000095214"/>
    </source>
</evidence>
<dbReference type="SUPFAM" id="SSF50998">
    <property type="entry name" value="Quinoprotein alcohol dehydrogenase-like"/>
    <property type="match status" value="1"/>
</dbReference>
<keyword evidence="1" id="KW-1133">Transmembrane helix</keyword>
<dbReference type="EMBL" id="CP017298">
    <property type="protein sequence ID" value="AOS46952.1"/>
    <property type="molecule type" value="Genomic_DNA"/>
</dbReference>
<organism evidence="2 3">
    <name type="scientific">Pauljensenia hongkongensis</name>
    <dbReference type="NCBI Taxonomy" id="178339"/>
    <lineage>
        <taxon>Bacteria</taxon>
        <taxon>Bacillati</taxon>
        <taxon>Actinomycetota</taxon>
        <taxon>Actinomycetes</taxon>
        <taxon>Actinomycetales</taxon>
        <taxon>Actinomycetaceae</taxon>
        <taxon>Pauljensenia</taxon>
    </lineage>
</organism>
<name>A0A1D8B1G6_9ACTO</name>
<sequence>MVPLSGSVAGPAPYGGAVPQPRAAWSTSRKLFVLVMFLIMLAFNLYLLHSINSSSSSDWRQSDPWWQKSDIVETDSVPWEVAGAVVRPDTAVVPSGQWLNGLQQAWGLDFPAADGGAEQNVRVSSNGSVLVTLERANLWQGTVKGWDVGGGEPRQLWSHTVQDLDSPGIGDERKSTWVGSTLFVGHYAVNADTGQIVSLTWMRQEAEAHSDKDLRVTADLMLVACDSSTGGCSGRRADGTVVWEASTGLAGTDMWGSAASTGHDWIWLGRTSTSNVFLNAVTGQVKTSSFEPAQGCWRAPAADGWLVACEGDSQIRALAADGTPVEAFDAAHWPVSTRSKHECSDASVPVWGQEPTLAQATAYYRDSDASATRGVLTPADCGHIEYQAPDGATTALDLTGDDEQRAFTLGDSGGELQDQLSVSDDGRVLAIGNSVLIDLTTGQYMDFADSAPDRPALIAPALILTKTNTNLTATAPR</sequence>
<keyword evidence="1" id="KW-0812">Transmembrane</keyword>
<feature type="transmembrane region" description="Helical" evidence="1">
    <location>
        <begin position="31"/>
        <end position="48"/>
    </location>
</feature>
<reference evidence="2 3" key="1">
    <citation type="submission" date="2016-09" db="EMBL/GenBank/DDBJ databases">
        <title>Complete genome sequence of Actinomyces hongkongensis HKU8.</title>
        <authorList>
            <person name="Gao Y.-X."/>
            <person name="Zhou Y.-Y."/>
            <person name="Xie Y."/>
            <person name="Wang M."/>
            <person name="Wang S.-J."/>
            <person name="Shen S.-G."/>
        </authorList>
    </citation>
    <scope>NUCLEOTIDE SEQUENCE [LARGE SCALE GENOMIC DNA]</scope>
    <source>
        <strain evidence="2 3">HKU8</strain>
    </source>
</reference>
<protein>
    <submittedName>
        <fullName evidence="2">Uncharacterized protein</fullName>
    </submittedName>
</protein>
<dbReference type="KEGG" id="phon:BH719_02990"/>
<dbReference type="Proteomes" id="UP000095214">
    <property type="component" value="Chromosome"/>
</dbReference>
<gene>
    <name evidence="2" type="ORF">BH719_02990</name>
</gene>
<keyword evidence="3" id="KW-1185">Reference proteome</keyword>
<dbReference type="AlphaFoldDB" id="A0A1D8B1G6"/>
<proteinExistence type="predicted"/>
<keyword evidence="1" id="KW-0472">Membrane</keyword>
<dbReference type="STRING" id="178339.BH719_02990"/>
<accession>A0A1D8B1G6</accession>
<dbReference type="InterPro" id="IPR011047">
    <property type="entry name" value="Quinoprotein_ADH-like_sf"/>
</dbReference>
<evidence type="ECO:0000313" key="2">
    <source>
        <dbReference type="EMBL" id="AOS46952.1"/>
    </source>
</evidence>
<evidence type="ECO:0000256" key="1">
    <source>
        <dbReference type="SAM" id="Phobius"/>
    </source>
</evidence>